<evidence type="ECO:0000256" key="2">
    <source>
        <dbReference type="ARBA" id="ARBA00023125"/>
    </source>
</evidence>
<dbReference type="PANTHER" id="PTHR30363:SF44">
    <property type="entry name" value="AGA OPERON TRANSCRIPTIONAL REPRESSOR-RELATED"/>
    <property type="match status" value="1"/>
</dbReference>
<dbReference type="InterPro" id="IPR001034">
    <property type="entry name" value="DeoR_HTH"/>
</dbReference>
<name>A0ABU7VL29_9BACI</name>
<dbReference type="EMBL" id="JAZHPM010000033">
    <property type="protein sequence ID" value="MEF2293491.1"/>
    <property type="molecule type" value="Genomic_DNA"/>
</dbReference>
<dbReference type="PROSITE" id="PS51000">
    <property type="entry name" value="HTH_DEOR_2"/>
    <property type="match status" value="1"/>
</dbReference>
<evidence type="ECO:0000313" key="6">
    <source>
        <dbReference type="Proteomes" id="UP001356080"/>
    </source>
</evidence>
<keyword evidence="6" id="KW-1185">Reference proteome</keyword>
<dbReference type="PANTHER" id="PTHR30363">
    <property type="entry name" value="HTH-TYPE TRANSCRIPTIONAL REGULATOR SRLR-RELATED"/>
    <property type="match status" value="1"/>
</dbReference>
<evidence type="ECO:0000259" key="4">
    <source>
        <dbReference type="PROSITE" id="PS51000"/>
    </source>
</evidence>
<dbReference type="SUPFAM" id="SSF46785">
    <property type="entry name" value="Winged helix' DNA-binding domain"/>
    <property type="match status" value="1"/>
</dbReference>
<dbReference type="Proteomes" id="UP001356080">
    <property type="component" value="Unassembled WGS sequence"/>
</dbReference>
<dbReference type="PRINTS" id="PR00037">
    <property type="entry name" value="HTHLACR"/>
</dbReference>
<comment type="caution">
    <text evidence="5">The sequence shown here is derived from an EMBL/GenBank/DDBJ whole genome shotgun (WGS) entry which is preliminary data.</text>
</comment>
<dbReference type="InterPro" id="IPR018356">
    <property type="entry name" value="Tscrpt_reg_HTH_DeoR_CS"/>
</dbReference>
<dbReference type="Gene3D" id="1.10.10.10">
    <property type="entry name" value="Winged helix-like DNA-binding domain superfamily/Winged helix DNA-binding domain"/>
    <property type="match status" value="1"/>
</dbReference>
<dbReference type="InterPro" id="IPR036388">
    <property type="entry name" value="WH-like_DNA-bd_sf"/>
</dbReference>
<sequence>MLQEQRHHMIESFLKQQKAVKASELATLLDVSIDTIRRDFEVLEKNGIIKKVHGGAILKQKKILLLINFITIEKLKIWRKSKRLL</sequence>
<dbReference type="Pfam" id="PF08220">
    <property type="entry name" value="HTH_DeoR"/>
    <property type="match status" value="1"/>
</dbReference>
<organism evidence="5 6">
    <name type="scientific">Virgibacillus dokdonensis</name>
    <dbReference type="NCBI Taxonomy" id="302167"/>
    <lineage>
        <taxon>Bacteria</taxon>
        <taxon>Bacillati</taxon>
        <taxon>Bacillota</taxon>
        <taxon>Bacilli</taxon>
        <taxon>Bacillales</taxon>
        <taxon>Bacillaceae</taxon>
        <taxon>Virgibacillus</taxon>
    </lineage>
</organism>
<evidence type="ECO:0000256" key="1">
    <source>
        <dbReference type="ARBA" id="ARBA00023015"/>
    </source>
</evidence>
<reference evidence="5 6" key="1">
    <citation type="submission" date="2024-01" db="EMBL/GenBank/DDBJ databases">
        <title>Survival strategy associated with biotechnological potential of Virgibacillus dokdonensis T4.6 isolated from salt-fermented shrimp paste.</title>
        <authorList>
            <person name="Doan T.V."/>
            <person name="Quach N.T."/>
            <person name="Phi Q.-T."/>
        </authorList>
    </citation>
    <scope>NUCLEOTIDE SEQUENCE [LARGE SCALE GENOMIC DNA]</scope>
    <source>
        <strain evidence="5 6">T4.6</strain>
    </source>
</reference>
<dbReference type="InterPro" id="IPR050313">
    <property type="entry name" value="Carb_Metab_HTH_regulators"/>
</dbReference>
<keyword evidence="3" id="KW-0804">Transcription</keyword>
<dbReference type="InterPro" id="IPR036390">
    <property type="entry name" value="WH_DNA-bd_sf"/>
</dbReference>
<evidence type="ECO:0000256" key="3">
    <source>
        <dbReference type="ARBA" id="ARBA00023163"/>
    </source>
</evidence>
<gene>
    <name evidence="5" type="ORF">V2W34_15935</name>
</gene>
<protein>
    <submittedName>
        <fullName evidence="5">DeoR family transcriptional regulator</fullName>
    </submittedName>
</protein>
<dbReference type="SMART" id="SM00420">
    <property type="entry name" value="HTH_DEOR"/>
    <property type="match status" value="1"/>
</dbReference>
<keyword evidence="2" id="KW-0238">DNA-binding</keyword>
<feature type="domain" description="HTH deoR-type" evidence="4">
    <location>
        <begin position="3"/>
        <end position="58"/>
    </location>
</feature>
<accession>A0ABU7VL29</accession>
<keyword evidence="1" id="KW-0805">Transcription regulation</keyword>
<dbReference type="PROSITE" id="PS00894">
    <property type="entry name" value="HTH_DEOR_1"/>
    <property type="match status" value="1"/>
</dbReference>
<proteinExistence type="predicted"/>
<dbReference type="RefSeq" id="WP_331805821.1">
    <property type="nucleotide sequence ID" value="NZ_JAZHPM010000033.1"/>
</dbReference>
<evidence type="ECO:0000313" key="5">
    <source>
        <dbReference type="EMBL" id="MEF2293491.1"/>
    </source>
</evidence>